<evidence type="ECO:0000256" key="2">
    <source>
        <dbReference type="PIRSR" id="PIRSR014972-2"/>
    </source>
</evidence>
<evidence type="ECO:0000256" key="1">
    <source>
        <dbReference type="PIRSR" id="PIRSR014972-1"/>
    </source>
</evidence>
<evidence type="ECO:0000259" key="3">
    <source>
        <dbReference type="Pfam" id="PF22636"/>
    </source>
</evidence>
<reference evidence="4 5" key="1">
    <citation type="submission" date="2018-07" db="EMBL/GenBank/DDBJ databases">
        <title>GABA Modulating Bacteria of the Human Gut Microbiota.</title>
        <authorList>
            <person name="Strandwitz P."/>
            <person name="Kim K.H."/>
            <person name="Terekhova D."/>
            <person name="Liu J.K."/>
            <person name="Sharma A."/>
            <person name="Levering J."/>
            <person name="Mcdonald D."/>
            <person name="Dietrich D."/>
            <person name="Ramadhar T.R."/>
            <person name="Lekbua A."/>
            <person name="Mroue N."/>
            <person name="Liston C."/>
            <person name="Stewart E.J."/>
            <person name="Dubin M.J."/>
            <person name="Zengler K."/>
            <person name="Knight R."/>
            <person name="Gilbert J.A."/>
            <person name="Clardy J."/>
            <person name="Lewis K."/>
        </authorList>
    </citation>
    <scope>NUCLEOTIDE SEQUENCE [LARGE SCALE GENOMIC DNA]</scope>
    <source>
        <strain evidence="4 5">KLE1738</strain>
    </source>
</reference>
<dbReference type="PIRSF" id="PIRSF014972">
    <property type="entry name" value="FlK"/>
    <property type="match status" value="1"/>
</dbReference>
<feature type="domain" description="Fluoroacetyl-CoA-specific thioesterase-like" evidence="3">
    <location>
        <begin position="14"/>
        <end position="116"/>
    </location>
</feature>
<accession>A0A3E2B5A5</accession>
<dbReference type="SUPFAM" id="SSF54637">
    <property type="entry name" value="Thioesterase/thiol ester dehydrase-isomerase"/>
    <property type="match status" value="1"/>
</dbReference>
<sequence length="130" mass="14042">MLTPGTALELTFPVTETLTAKTVGSGTLDVLATPVMIARMEQAAWTAVAPSLSPEEGTVGTWMNVKHLSATPIGVEVTCRAELTEVDGRRLVFRVTAQDSQGLVGEGIHERVIVQNDRFLTKAQKKRNPK</sequence>
<dbReference type="Proteomes" id="UP000260649">
    <property type="component" value="Unassembled WGS sequence"/>
</dbReference>
<dbReference type="EMBL" id="QQRQ01000004">
    <property type="protein sequence ID" value="RFT07205.1"/>
    <property type="molecule type" value="Genomic_DNA"/>
</dbReference>
<evidence type="ECO:0000313" key="5">
    <source>
        <dbReference type="Proteomes" id="UP000260649"/>
    </source>
</evidence>
<organism evidence="4 5">
    <name type="scientific">Evtepia gabavorous</name>
    <dbReference type="NCBI Taxonomy" id="2211183"/>
    <lineage>
        <taxon>Bacteria</taxon>
        <taxon>Bacillati</taxon>
        <taxon>Bacillota</taxon>
        <taxon>Clostridia</taxon>
        <taxon>Eubacteriales</taxon>
        <taxon>Evtepia</taxon>
    </lineage>
</organism>
<protein>
    <submittedName>
        <fullName evidence="4">Thioesterase</fullName>
    </submittedName>
</protein>
<dbReference type="AlphaFoldDB" id="A0A3E2B5A5"/>
<proteinExistence type="predicted"/>
<dbReference type="Pfam" id="PF22636">
    <property type="entry name" value="FlK"/>
    <property type="match status" value="1"/>
</dbReference>
<keyword evidence="5" id="KW-1185">Reference proteome</keyword>
<feature type="active site" evidence="1">
    <location>
        <position position="67"/>
    </location>
</feature>
<dbReference type="GeneID" id="97994955"/>
<feature type="active site" evidence="1">
    <location>
        <position position="33"/>
    </location>
</feature>
<dbReference type="RefSeq" id="WP_021920509.1">
    <property type="nucleotide sequence ID" value="NZ_CAKXKJ010000032.1"/>
</dbReference>
<dbReference type="Gene3D" id="3.10.129.10">
    <property type="entry name" value="Hotdog Thioesterase"/>
    <property type="match status" value="1"/>
</dbReference>
<dbReference type="PANTHER" id="PTHR36934:SF1">
    <property type="entry name" value="THIOESTERASE DOMAIN-CONTAINING PROTEIN"/>
    <property type="match status" value="1"/>
</dbReference>
<feature type="binding site" evidence="2">
    <location>
        <position position="60"/>
    </location>
    <ligand>
        <name>CoA</name>
        <dbReference type="ChEBI" id="CHEBI:57287"/>
    </ligand>
</feature>
<feature type="binding site" evidence="2">
    <location>
        <position position="111"/>
    </location>
    <ligand>
        <name>substrate</name>
    </ligand>
</feature>
<name>A0A3E2B5A5_9FIRM</name>
<dbReference type="CDD" id="cd03440">
    <property type="entry name" value="hot_dog"/>
    <property type="match status" value="1"/>
</dbReference>
<dbReference type="InterPro" id="IPR029069">
    <property type="entry name" value="HotDog_dom_sf"/>
</dbReference>
<feature type="binding site" evidence="2">
    <location>
        <position position="60"/>
    </location>
    <ligand>
        <name>substrate</name>
    </ligand>
</feature>
<evidence type="ECO:0000313" key="4">
    <source>
        <dbReference type="EMBL" id="RFT07205.1"/>
    </source>
</evidence>
<dbReference type="InterPro" id="IPR054485">
    <property type="entry name" value="FlK-like_dom"/>
</dbReference>
<gene>
    <name evidence="4" type="ORF">DV520_04270</name>
</gene>
<dbReference type="InterPro" id="IPR025540">
    <property type="entry name" value="FlK"/>
</dbReference>
<feature type="active site" evidence="1">
    <location>
        <position position="41"/>
    </location>
</feature>
<dbReference type="PANTHER" id="PTHR36934">
    <property type="entry name" value="BLR0278 PROTEIN"/>
    <property type="match status" value="1"/>
</dbReference>
<comment type="caution">
    <text evidence="4">The sequence shown here is derived from an EMBL/GenBank/DDBJ whole genome shotgun (WGS) entry which is preliminary data.</text>
</comment>
<dbReference type="OrthoDB" id="6902891at2"/>